<sequence>MNAVQVHKLGIEGAYEFTPSVHRDDRGLFSSPYQETAFTEALGRPLFPVKDISHNLSARGVLRGIHYTATPPGRAKYVYCPYGRVQDFLVDLRVGSPTFGRWEATRLGGDDCRALYIPVGVGHAFLSLRDDSMVVYVMSEGYVPENELAVSPLDPELGLPLPAGLRVRQSQRDLDAPTLAEARERGLLPAYEVCREVEAQLWP</sequence>
<dbReference type="CDD" id="cd00438">
    <property type="entry name" value="cupin_RmlC"/>
    <property type="match status" value="1"/>
</dbReference>
<dbReference type="EMBL" id="BAAAHU010000064">
    <property type="protein sequence ID" value="GAA1015457.1"/>
    <property type="molecule type" value="Genomic_DNA"/>
</dbReference>
<reference evidence="4" key="1">
    <citation type="journal article" date="2019" name="Int. J. Syst. Evol. Microbiol.">
        <title>The Global Catalogue of Microorganisms (GCM) 10K type strain sequencing project: providing services to taxonomists for standard genome sequencing and annotation.</title>
        <authorList>
            <consortium name="The Broad Institute Genomics Platform"/>
            <consortium name="The Broad Institute Genome Sequencing Center for Infectious Disease"/>
            <person name="Wu L."/>
            <person name="Ma J."/>
        </authorList>
    </citation>
    <scope>NUCLEOTIDE SEQUENCE [LARGE SCALE GENOMIC DNA]</scope>
    <source>
        <strain evidence="4">JCM 11269</strain>
    </source>
</reference>
<comment type="caution">
    <text evidence="3">The sequence shown here is derived from an EMBL/GenBank/DDBJ whole genome shotgun (WGS) entry which is preliminary data.</text>
</comment>
<comment type="similarity">
    <text evidence="1">Belongs to the dTDP-4-dehydrorhamnose 3,5-epimerase family.</text>
</comment>
<organism evidence="3 4">
    <name type="scientific">Streptomyces thermogriseus</name>
    <dbReference type="NCBI Taxonomy" id="75292"/>
    <lineage>
        <taxon>Bacteria</taxon>
        <taxon>Bacillati</taxon>
        <taxon>Actinomycetota</taxon>
        <taxon>Actinomycetes</taxon>
        <taxon>Kitasatosporales</taxon>
        <taxon>Streptomycetaceae</taxon>
        <taxon>Streptomyces</taxon>
    </lineage>
</organism>
<dbReference type="Proteomes" id="UP001501072">
    <property type="component" value="Unassembled WGS sequence"/>
</dbReference>
<protein>
    <submittedName>
        <fullName evidence="3">dTDP-4-dehydrorhamnose 3,5-epimerase</fullName>
    </submittedName>
</protein>
<accession>A0ABP4DPD1</accession>
<evidence type="ECO:0000256" key="1">
    <source>
        <dbReference type="ARBA" id="ARBA00010154"/>
    </source>
</evidence>
<gene>
    <name evidence="3" type="ORF">GCM10009564_47970</name>
</gene>
<dbReference type="PANTHER" id="PTHR21047">
    <property type="entry name" value="DTDP-6-DEOXY-D-GLUCOSE-3,5 EPIMERASE"/>
    <property type="match status" value="1"/>
</dbReference>
<dbReference type="InterPro" id="IPR000888">
    <property type="entry name" value="RmlC-like"/>
</dbReference>
<evidence type="ECO:0000313" key="3">
    <source>
        <dbReference type="EMBL" id="GAA1015457.1"/>
    </source>
</evidence>
<dbReference type="SUPFAM" id="SSF51182">
    <property type="entry name" value="RmlC-like cupins"/>
    <property type="match status" value="1"/>
</dbReference>
<proteinExistence type="inferred from homology"/>
<evidence type="ECO:0000256" key="2">
    <source>
        <dbReference type="ARBA" id="ARBA00023235"/>
    </source>
</evidence>
<dbReference type="Pfam" id="PF00908">
    <property type="entry name" value="dTDP_sugar_isom"/>
    <property type="match status" value="1"/>
</dbReference>
<dbReference type="Gene3D" id="2.60.120.10">
    <property type="entry name" value="Jelly Rolls"/>
    <property type="match status" value="1"/>
</dbReference>
<dbReference type="PANTHER" id="PTHR21047:SF2">
    <property type="entry name" value="THYMIDINE DIPHOSPHO-4-KETO-RHAMNOSE 3,5-EPIMERASE"/>
    <property type="match status" value="1"/>
</dbReference>
<name>A0ABP4DPD1_9ACTN</name>
<keyword evidence="4" id="KW-1185">Reference proteome</keyword>
<dbReference type="InterPro" id="IPR011051">
    <property type="entry name" value="RmlC_Cupin_sf"/>
</dbReference>
<dbReference type="InterPro" id="IPR014710">
    <property type="entry name" value="RmlC-like_jellyroll"/>
</dbReference>
<evidence type="ECO:0000313" key="4">
    <source>
        <dbReference type="Proteomes" id="UP001501072"/>
    </source>
</evidence>
<keyword evidence="2" id="KW-0413">Isomerase</keyword>